<evidence type="ECO:0000256" key="4">
    <source>
        <dbReference type="ARBA" id="ARBA00023136"/>
    </source>
</evidence>
<evidence type="ECO:0000313" key="10">
    <source>
        <dbReference type="Proteomes" id="UP000541857"/>
    </source>
</evidence>
<dbReference type="GO" id="GO:0009279">
    <property type="term" value="C:cell outer membrane"/>
    <property type="evidence" value="ECO:0007669"/>
    <property type="project" value="UniProtKB-SubCell"/>
</dbReference>
<evidence type="ECO:0000256" key="3">
    <source>
        <dbReference type="ARBA" id="ARBA00022729"/>
    </source>
</evidence>
<evidence type="ECO:0000256" key="2">
    <source>
        <dbReference type="ARBA" id="ARBA00006275"/>
    </source>
</evidence>
<sequence>MKLIKVIVFVLVIVSLSSCEDLLDPDLDGTLSEEAVWSNNNLAFGFLNNAYNNLPDGYNRISNAMLAAATDDAVSPDPISKVNGFNDGRWSPFNVIDDVWNKNYEGIRKVNTFLEKVDSVPLPKKSNALGTDESILNTRKRMKGEARFLRAYFYLELVKRYRGVPLTQSVLTPEEAVNLKRASSDECFEFILAECEAAAQLLPRKYGSAPAIVGFNEGKDIGRATSGAALALKSRALLYWASPLFNPANDITRWERAATAAAEVIDYTVNENGGTKVYNLQRFSSTLTMSTLFTTNSIVPQYHDELIFSTKYNNNTTVERQNAPISYGAKGLTNPTQNLVEAFPMSNGKAISDPTSGYDSNNPFKDRDPRLSMTVLANGTEFEVNDKARVLETFDGGADGPGAYPNATQTGYYLQKYVMPFAAWEGRTVDVTRTWILIRFAEIYLNLAEARNEAFGPDDDVYFALRTLRFRAGFRPVYVPPGLSKDEMRKFIQNERRIEMAFEEHRFFDVRRWKLFDQPSEREKLLTIRGVKITKDPVSGNFTYDTNNVVQQRFFSDKMYLYPISESELNRSNMLEQNPGW</sequence>
<dbReference type="Gene3D" id="1.25.40.390">
    <property type="match status" value="1"/>
</dbReference>
<dbReference type="Proteomes" id="UP000541857">
    <property type="component" value="Unassembled WGS sequence"/>
</dbReference>
<dbReference type="Pfam" id="PF14322">
    <property type="entry name" value="SusD-like_3"/>
    <property type="match status" value="1"/>
</dbReference>
<proteinExistence type="inferred from homology"/>
<reference evidence="9 10" key="1">
    <citation type="submission" date="2020-07" db="EMBL/GenBank/DDBJ databases">
        <title>Bacterium isolated from marine sediment.</title>
        <authorList>
            <person name="Shang D."/>
        </authorList>
    </citation>
    <scope>NUCLEOTIDE SEQUENCE [LARGE SCALE GENOMIC DNA]</scope>
    <source>
        <strain evidence="9 10">F6074</strain>
    </source>
</reference>
<dbReference type="InterPro" id="IPR012944">
    <property type="entry name" value="SusD_RagB_dom"/>
</dbReference>
<evidence type="ECO:0000256" key="1">
    <source>
        <dbReference type="ARBA" id="ARBA00004442"/>
    </source>
</evidence>
<feature type="domain" description="SusD-like N-terminal" evidence="8">
    <location>
        <begin position="94"/>
        <end position="210"/>
    </location>
</feature>
<keyword evidence="5" id="KW-0998">Cell outer membrane</keyword>
<name>A0A7W2R5C6_9FLAO</name>
<evidence type="ECO:0000259" key="7">
    <source>
        <dbReference type="Pfam" id="PF07980"/>
    </source>
</evidence>
<organism evidence="9 10">
    <name type="scientific">Gelidibacter maritimus</name>
    <dbReference type="NCBI Taxonomy" id="2761487"/>
    <lineage>
        <taxon>Bacteria</taxon>
        <taxon>Pseudomonadati</taxon>
        <taxon>Bacteroidota</taxon>
        <taxon>Flavobacteriia</taxon>
        <taxon>Flavobacteriales</taxon>
        <taxon>Flavobacteriaceae</taxon>
        <taxon>Gelidibacter</taxon>
    </lineage>
</organism>
<accession>A0A7W2R5C6</accession>
<evidence type="ECO:0000313" key="9">
    <source>
        <dbReference type="EMBL" id="MBA6154633.1"/>
    </source>
</evidence>
<dbReference type="InterPro" id="IPR033985">
    <property type="entry name" value="SusD-like_N"/>
</dbReference>
<feature type="chain" id="PRO_5031572929" evidence="6">
    <location>
        <begin position="21"/>
        <end position="581"/>
    </location>
</feature>
<dbReference type="PROSITE" id="PS51257">
    <property type="entry name" value="PROKAR_LIPOPROTEIN"/>
    <property type="match status" value="1"/>
</dbReference>
<dbReference type="AlphaFoldDB" id="A0A7W2R5C6"/>
<gene>
    <name evidence="9" type="ORF">H3Z82_18075</name>
</gene>
<comment type="caution">
    <text evidence="9">The sequence shown here is derived from an EMBL/GenBank/DDBJ whole genome shotgun (WGS) entry which is preliminary data.</text>
</comment>
<dbReference type="RefSeq" id="WP_182206903.1">
    <property type="nucleotide sequence ID" value="NZ_JACGLT010000022.1"/>
</dbReference>
<comment type="subcellular location">
    <subcellularLocation>
        <location evidence="1">Cell outer membrane</location>
    </subcellularLocation>
</comment>
<feature type="domain" description="RagB/SusD" evidence="7">
    <location>
        <begin position="309"/>
        <end position="581"/>
    </location>
</feature>
<feature type="signal peptide" evidence="6">
    <location>
        <begin position="1"/>
        <end position="20"/>
    </location>
</feature>
<evidence type="ECO:0000259" key="8">
    <source>
        <dbReference type="Pfam" id="PF14322"/>
    </source>
</evidence>
<dbReference type="EMBL" id="JACGLT010000022">
    <property type="protein sequence ID" value="MBA6154633.1"/>
    <property type="molecule type" value="Genomic_DNA"/>
</dbReference>
<evidence type="ECO:0000256" key="6">
    <source>
        <dbReference type="SAM" id="SignalP"/>
    </source>
</evidence>
<protein>
    <submittedName>
        <fullName evidence="9">RagB/SusD family nutrient uptake outer membrane protein</fullName>
    </submittedName>
</protein>
<dbReference type="SUPFAM" id="SSF48452">
    <property type="entry name" value="TPR-like"/>
    <property type="match status" value="1"/>
</dbReference>
<comment type="similarity">
    <text evidence="2">Belongs to the SusD family.</text>
</comment>
<dbReference type="Pfam" id="PF07980">
    <property type="entry name" value="SusD_RagB"/>
    <property type="match status" value="1"/>
</dbReference>
<keyword evidence="10" id="KW-1185">Reference proteome</keyword>
<dbReference type="CDD" id="cd08977">
    <property type="entry name" value="SusD"/>
    <property type="match status" value="1"/>
</dbReference>
<dbReference type="InterPro" id="IPR011990">
    <property type="entry name" value="TPR-like_helical_dom_sf"/>
</dbReference>
<keyword evidence="3 6" id="KW-0732">Signal</keyword>
<keyword evidence="4" id="KW-0472">Membrane</keyword>
<evidence type="ECO:0000256" key="5">
    <source>
        <dbReference type="ARBA" id="ARBA00023237"/>
    </source>
</evidence>